<sequence>MSGVPIADAAQPGMSSASTLDAPGELTRASGGVAPPGAFDAGAQPPPDEAEQPMRGARLALLTFALSLATFIEVLDSTVTNVAVPSISGSLGVSNSQGTWVISSYSVAAAIAVPLTGWLARRFGERRLFVTSIVLFTLTSLLCGMASDLNVLVVCRAMQGLFSGPMVPLSQTILMRAFPQDKRTLALALWAMTVLLAPILGPVVGGWIVSNYSWPWIFLINLPVGLFSFTVCVSLLKPTRDDGRAGPIDVVGIALLVIGVGALQAMLDLGHDRGWFDSTLIRTLAVVAALSIVSLLIWERGEAHPVVDLSLFRDRTFSFCVLIISLGMMVFSVVGVVFPLWLQTVMGYNAFHSGLAASPLGVLALLFSILVGLYSSRFDARLLASFGFLVFACVQWHNAHFFTLDMTFLQVITPGLIQGMGLPCFFVPLTAATLSRIPDDKLAAASSLSNFLRTLSAAFGTAMSVTLWENRATFHYDVVSQAVRKSDGNTQRYIDALHASGISGTRELLSISNVVQKQAYMMATSDMYFMASMTCLLLACLMWMTRPRRGAAMTIGH</sequence>
<evidence type="ECO:0000256" key="7">
    <source>
        <dbReference type="ARBA" id="ARBA00023136"/>
    </source>
</evidence>
<dbReference type="HOGENOM" id="CLU_000960_28_0_4"/>
<keyword evidence="13" id="KW-1185">Reference proteome</keyword>
<keyword evidence="5 9" id="KW-0812">Transmembrane</keyword>
<gene>
    <name evidence="11" type="ordered locus">bgla_2g07200</name>
    <name evidence="12" type="ordered locus">bgla_2g07510</name>
</gene>
<accession>F2LKJ1</accession>
<organism evidence="11 13">
    <name type="scientific">Burkholderia gladioli (strain BSR3)</name>
    <dbReference type="NCBI Taxonomy" id="999541"/>
    <lineage>
        <taxon>Bacteria</taxon>
        <taxon>Pseudomonadati</taxon>
        <taxon>Pseudomonadota</taxon>
        <taxon>Betaproteobacteria</taxon>
        <taxon>Burkholderiales</taxon>
        <taxon>Burkholderiaceae</taxon>
        <taxon>Burkholderia</taxon>
    </lineage>
</organism>
<dbReference type="InterPro" id="IPR011701">
    <property type="entry name" value="MFS"/>
</dbReference>
<evidence type="ECO:0000256" key="3">
    <source>
        <dbReference type="ARBA" id="ARBA00022448"/>
    </source>
</evidence>
<feature type="transmembrane region" description="Helical" evidence="9">
    <location>
        <begin position="279"/>
        <end position="298"/>
    </location>
</feature>
<dbReference type="AlphaFoldDB" id="F2LKJ1"/>
<dbReference type="NCBIfam" id="TIGR00711">
    <property type="entry name" value="efflux_EmrB"/>
    <property type="match status" value="1"/>
</dbReference>
<dbReference type="InterPro" id="IPR020846">
    <property type="entry name" value="MFS_dom"/>
</dbReference>
<feature type="transmembrane region" description="Helical" evidence="9">
    <location>
        <begin position="59"/>
        <end position="79"/>
    </location>
</feature>
<keyword evidence="6 9" id="KW-1133">Transmembrane helix</keyword>
<feature type="transmembrane region" description="Helical" evidence="9">
    <location>
        <begin position="214"/>
        <end position="236"/>
    </location>
</feature>
<dbReference type="GO" id="GO:0005886">
    <property type="term" value="C:plasma membrane"/>
    <property type="evidence" value="ECO:0007669"/>
    <property type="project" value="UniProtKB-SubCell"/>
</dbReference>
<dbReference type="CDD" id="cd17503">
    <property type="entry name" value="MFS_LmrB_MDR_like"/>
    <property type="match status" value="1"/>
</dbReference>
<feature type="transmembrane region" description="Helical" evidence="9">
    <location>
        <begin position="185"/>
        <end position="208"/>
    </location>
</feature>
<evidence type="ECO:0000256" key="8">
    <source>
        <dbReference type="SAM" id="MobiDB-lite"/>
    </source>
</evidence>
<feature type="transmembrane region" description="Helical" evidence="9">
    <location>
        <begin position="382"/>
        <end position="402"/>
    </location>
</feature>
<feature type="transmembrane region" description="Helical" evidence="9">
    <location>
        <begin position="99"/>
        <end position="120"/>
    </location>
</feature>
<feature type="region of interest" description="Disordered" evidence="8">
    <location>
        <begin position="1"/>
        <end position="52"/>
    </location>
</feature>
<dbReference type="Proteomes" id="UP000008316">
    <property type="component" value="Chromosome 2"/>
</dbReference>
<comment type="similarity">
    <text evidence="2">Belongs to the major facilitator superfamily. EmrB family.</text>
</comment>
<dbReference type="SUPFAM" id="SSF103473">
    <property type="entry name" value="MFS general substrate transporter"/>
    <property type="match status" value="1"/>
</dbReference>
<evidence type="ECO:0000256" key="2">
    <source>
        <dbReference type="ARBA" id="ARBA00008537"/>
    </source>
</evidence>
<dbReference type="Pfam" id="PF07690">
    <property type="entry name" value="MFS_1"/>
    <property type="match status" value="1"/>
</dbReference>
<comment type="subcellular location">
    <subcellularLocation>
        <location evidence="1">Cell membrane</location>
        <topology evidence="1">Multi-pass membrane protein</topology>
    </subcellularLocation>
</comment>
<dbReference type="InterPro" id="IPR036259">
    <property type="entry name" value="MFS_trans_sf"/>
</dbReference>
<evidence type="ECO:0000256" key="1">
    <source>
        <dbReference type="ARBA" id="ARBA00004651"/>
    </source>
</evidence>
<reference evidence="11 13" key="1">
    <citation type="journal article" date="2011" name="J. Bacteriol.">
        <title>Complete genome sequence of Burkholderia gladioli BSR3.</title>
        <authorList>
            <person name="Seo Y.S."/>
            <person name="Lim J."/>
            <person name="Choi B.S."/>
            <person name="Kim H."/>
            <person name="Goo E."/>
            <person name="Lee B."/>
            <person name="Lim J.S."/>
            <person name="Choi I.Y."/>
            <person name="Moon J.S."/>
            <person name="Kim J."/>
            <person name="Hwang I."/>
        </authorList>
    </citation>
    <scope>NUCLEOTIDE SEQUENCE [LARGE SCALE GENOMIC DNA]</scope>
    <source>
        <strain evidence="11 13">BSR3</strain>
    </source>
</reference>
<evidence type="ECO:0000313" key="12">
    <source>
        <dbReference type="EMBL" id="AEA63215.1"/>
    </source>
</evidence>
<feature type="transmembrane region" description="Helical" evidence="9">
    <location>
        <begin position="127"/>
        <end position="147"/>
    </location>
</feature>
<evidence type="ECO:0000256" key="4">
    <source>
        <dbReference type="ARBA" id="ARBA00022475"/>
    </source>
</evidence>
<dbReference type="PANTHER" id="PTHR42718:SF9">
    <property type="entry name" value="MAJOR FACILITATOR SUPERFAMILY MULTIDRUG TRANSPORTER MFSC"/>
    <property type="match status" value="1"/>
</dbReference>
<dbReference type="KEGG" id="bgd:bgla_2g07510"/>
<evidence type="ECO:0000259" key="10">
    <source>
        <dbReference type="PROSITE" id="PS50850"/>
    </source>
</evidence>
<dbReference type="InterPro" id="IPR004638">
    <property type="entry name" value="EmrB-like"/>
</dbReference>
<proteinExistence type="inferred from homology"/>
<feature type="transmembrane region" description="Helical" evidence="9">
    <location>
        <begin position="319"/>
        <end position="342"/>
    </location>
</feature>
<evidence type="ECO:0000313" key="13">
    <source>
        <dbReference type="Proteomes" id="UP000008316"/>
    </source>
</evidence>
<feature type="transmembrane region" description="Helical" evidence="9">
    <location>
        <begin position="248"/>
        <end position="267"/>
    </location>
</feature>
<evidence type="ECO:0000256" key="5">
    <source>
        <dbReference type="ARBA" id="ARBA00022692"/>
    </source>
</evidence>
<keyword evidence="7 9" id="KW-0472">Membrane</keyword>
<feature type="transmembrane region" description="Helical" evidence="9">
    <location>
        <begin position="354"/>
        <end position="375"/>
    </location>
</feature>
<reference evidence="11" key="2">
    <citation type="submission" date="2011-03" db="EMBL/GenBank/DDBJ databases">
        <authorList>
            <person name="Seo Y.-S."/>
            <person name="Lim J."/>
            <person name="Choi B.-S."/>
            <person name="Kim H."/>
            <person name="Goo E."/>
            <person name="Lee B."/>
            <person name="Lim J.-S."/>
            <person name="Choi I.-Y."/>
            <person name="Moon J.S."/>
            <person name="Kim J."/>
            <person name="Hwang I."/>
        </authorList>
    </citation>
    <scope>NUCLEOTIDE SEQUENCE</scope>
    <source>
        <strain evidence="11">BSR3</strain>
    </source>
</reference>
<evidence type="ECO:0000256" key="6">
    <source>
        <dbReference type="ARBA" id="ARBA00022989"/>
    </source>
</evidence>
<name>F2LKJ1_BURGS</name>
<feature type="transmembrane region" description="Helical" evidence="9">
    <location>
        <begin position="159"/>
        <end position="178"/>
    </location>
</feature>
<dbReference type="eggNOG" id="COG2814">
    <property type="taxonomic scope" value="Bacteria"/>
</dbReference>
<keyword evidence="4" id="KW-1003">Cell membrane</keyword>
<dbReference type="EMBL" id="CP002600">
    <property type="protein sequence ID" value="AEA63193.1"/>
    <property type="molecule type" value="Genomic_DNA"/>
</dbReference>
<dbReference type="KEGG" id="bgd:bgla_2g07200"/>
<keyword evidence="3" id="KW-0813">Transport</keyword>
<feature type="domain" description="Major facilitator superfamily (MFS) profile" evidence="10">
    <location>
        <begin position="62"/>
        <end position="550"/>
    </location>
</feature>
<dbReference type="EMBL" id="CP002600">
    <property type="protein sequence ID" value="AEA63215.1"/>
    <property type="molecule type" value="Genomic_DNA"/>
</dbReference>
<feature type="transmembrane region" description="Helical" evidence="9">
    <location>
        <begin position="408"/>
        <end position="429"/>
    </location>
</feature>
<dbReference type="Gene3D" id="1.20.1720.10">
    <property type="entry name" value="Multidrug resistance protein D"/>
    <property type="match status" value="1"/>
</dbReference>
<feature type="transmembrane region" description="Helical" evidence="9">
    <location>
        <begin position="527"/>
        <end position="544"/>
    </location>
</feature>
<protein>
    <submittedName>
        <fullName evidence="11">Drug resistance transporter EmrB/QacA subfamily protein</fullName>
    </submittedName>
</protein>
<dbReference type="GO" id="GO:0022857">
    <property type="term" value="F:transmembrane transporter activity"/>
    <property type="evidence" value="ECO:0007669"/>
    <property type="project" value="InterPro"/>
</dbReference>
<evidence type="ECO:0000313" key="11">
    <source>
        <dbReference type="EMBL" id="AEA63193.1"/>
    </source>
</evidence>
<dbReference type="STRING" id="999541.bgla_2g07200"/>
<evidence type="ECO:0000256" key="9">
    <source>
        <dbReference type="SAM" id="Phobius"/>
    </source>
</evidence>
<dbReference type="PANTHER" id="PTHR42718">
    <property type="entry name" value="MAJOR FACILITATOR SUPERFAMILY MULTIDRUG TRANSPORTER MFSC"/>
    <property type="match status" value="1"/>
</dbReference>
<dbReference type="PROSITE" id="PS50850">
    <property type="entry name" value="MFS"/>
    <property type="match status" value="1"/>
</dbReference>
<dbReference type="Gene3D" id="1.20.1250.20">
    <property type="entry name" value="MFS general substrate transporter like domains"/>
    <property type="match status" value="1"/>
</dbReference>